<evidence type="ECO:0000313" key="2">
    <source>
        <dbReference type="EMBL" id="GAF69651.1"/>
    </source>
</evidence>
<feature type="non-terminal residue" evidence="2">
    <location>
        <position position="1"/>
    </location>
</feature>
<dbReference type="Pfam" id="PF07510">
    <property type="entry name" value="GmrSD_C"/>
    <property type="match status" value="1"/>
</dbReference>
<protein>
    <recommendedName>
        <fullName evidence="1">GmrSD restriction endonucleases C-terminal domain-containing protein</fullName>
    </recommendedName>
</protein>
<sequence length="280" mass="32591">GAQDAMDFFQRYCANNPERTIEAADIFLKIARRLERLHASIRLRSVTDIAHARLLAVAVMLDESLSDVEQNEVLDHWQKVTFRIFSLCGKDSRTKVGDYTRLAQRIHGDKMPKEQLIQKVDSLADQHSLDEGIKRLATINCYDEWPNEDLLYFFYRYEEHLAEKAGVRISPAVWEGIWSTSPTNTIEHICPQTPGPEWQGKLGEPKEFEKHVNRLGNLMILPPGVNSQARNKPFKGKKKIYRKNRQLKLMDEVIAKRDWNRKAIADRERRLLRWAKNAWG</sequence>
<proteinExistence type="predicted"/>
<comment type="caution">
    <text evidence="2">The sequence shown here is derived from an EMBL/GenBank/DDBJ whole genome shotgun (WGS) entry which is preliminary data.</text>
</comment>
<organism evidence="2">
    <name type="scientific">marine sediment metagenome</name>
    <dbReference type="NCBI Taxonomy" id="412755"/>
    <lineage>
        <taxon>unclassified sequences</taxon>
        <taxon>metagenomes</taxon>
        <taxon>ecological metagenomes</taxon>
    </lineage>
</organism>
<dbReference type="InterPro" id="IPR011089">
    <property type="entry name" value="GmrSD_C"/>
</dbReference>
<feature type="domain" description="GmrSD restriction endonucleases C-terminal" evidence="1">
    <location>
        <begin position="131"/>
        <end position="274"/>
    </location>
</feature>
<dbReference type="PANTHER" id="PTHR35149:SF2">
    <property type="entry name" value="DUF262 DOMAIN-CONTAINING PROTEIN"/>
    <property type="match status" value="1"/>
</dbReference>
<dbReference type="EMBL" id="BARS01007813">
    <property type="protein sequence ID" value="GAF69651.1"/>
    <property type="molecule type" value="Genomic_DNA"/>
</dbReference>
<accession>X0S337</accession>
<dbReference type="AlphaFoldDB" id="X0S337"/>
<name>X0S337_9ZZZZ</name>
<reference evidence="2" key="1">
    <citation type="journal article" date="2014" name="Front. Microbiol.">
        <title>High frequency of phylogenetically diverse reductive dehalogenase-homologous genes in deep subseafloor sedimentary metagenomes.</title>
        <authorList>
            <person name="Kawai M."/>
            <person name="Futagami T."/>
            <person name="Toyoda A."/>
            <person name="Takaki Y."/>
            <person name="Nishi S."/>
            <person name="Hori S."/>
            <person name="Arai W."/>
            <person name="Tsubouchi T."/>
            <person name="Morono Y."/>
            <person name="Uchiyama I."/>
            <person name="Ito T."/>
            <person name="Fujiyama A."/>
            <person name="Inagaki F."/>
            <person name="Takami H."/>
        </authorList>
    </citation>
    <scope>NUCLEOTIDE SEQUENCE</scope>
    <source>
        <strain evidence="2">Expedition CK06-06</strain>
    </source>
</reference>
<dbReference type="PANTHER" id="PTHR35149">
    <property type="entry name" value="SLL5132 PROTEIN"/>
    <property type="match status" value="1"/>
</dbReference>
<evidence type="ECO:0000259" key="1">
    <source>
        <dbReference type="Pfam" id="PF07510"/>
    </source>
</evidence>
<gene>
    <name evidence="2" type="ORF">S01H1_14978</name>
</gene>